<dbReference type="AlphaFoldDB" id="A0AAE1CUD8"/>
<keyword evidence="5" id="KW-0804">Transcription</keyword>
<feature type="region of interest" description="Disordered" evidence="7">
    <location>
        <begin position="162"/>
        <end position="223"/>
    </location>
</feature>
<feature type="region of interest" description="Disordered" evidence="7">
    <location>
        <begin position="495"/>
        <end position="514"/>
    </location>
</feature>
<feature type="compositionally biased region" description="Basic and acidic residues" evidence="7">
    <location>
        <begin position="212"/>
        <end position="223"/>
    </location>
</feature>
<dbReference type="CDD" id="cd14695">
    <property type="entry name" value="bZIP_HLF"/>
    <property type="match status" value="1"/>
</dbReference>
<reference evidence="9" key="1">
    <citation type="journal article" date="2023" name="G3 (Bethesda)">
        <title>A reference genome for the long-term kleptoplast-retaining sea slug Elysia crispata morphotype clarki.</title>
        <authorList>
            <person name="Eastman K.E."/>
            <person name="Pendleton A.L."/>
            <person name="Shaikh M.A."/>
            <person name="Suttiyut T."/>
            <person name="Ogas R."/>
            <person name="Tomko P."/>
            <person name="Gavelis G."/>
            <person name="Widhalm J.R."/>
            <person name="Wisecaver J.H."/>
        </authorList>
    </citation>
    <scope>NUCLEOTIDE SEQUENCE</scope>
    <source>
        <strain evidence="9">ECLA1</strain>
    </source>
</reference>
<dbReference type="GO" id="GO:0000981">
    <property type="term" value="F:DNA-binding transcription factor activity, RNA polymerase II-specific"/>
    <property type="evidence" value="ECO:0007669"/>
    <property type="project" value="TreeGrafter"/>
</dbReference>
<feature type="compositionally biased region" description="Low complexity" evidence="7">
    <location>
        <begin position="435"/>
        <end position="448"/>
    </location>
</feature>
<feature type="compositionally biased region" description="Low complexity" evidence="7">
    <location>
        <begin position="688"/>
        <end position="704"/>
    </location>
</feature>
<feature type="domain" description="BZIP" evidence="8">
    <location>
        <begin position="718"/>
        <end position="775"/>
    </location>
</feature>
<proteinExistence type="inferred from homology"/>
<feature type="compositionally biased region" description="Basic and acidic residues" evidence="7">
    <location>
        <begin position="263"/>
        <end position="276"/>
    </location>
</feature>
<evidence type="ECO:0000259" key="8">
    <source>
        <dbReference type="PROSITE" id="PS50217"/>
    </source>
</evidence>
<keyword evidence="10" id="KW-1185">Reference proteome</keyword>
<dbReference type="GO" id="GO:0000978">
    <property type="term" value="F:RNA polymerase II cis-regulatory region sequence-specific DNA binding"/>
    <property type="evidence" value="ECO:0007669"/>
    <property type="project" value="TreeGrafter"/>
</dbReference>
<feature type="region of interest" description="Disordered" evidence="7">
    <location>
        <begin position="95"/>
        <end position="115"/>
    </location>
</feature>
<feature type="compositionally biased region" description="Polar residues" evidence="7">
    <location>
        <begin position="591"/>
        <end position="600"/>
    </location>
</feature>
<feature type="compositionally biased region" description="Basic and acidic residues" evidence="7">
    <location>
        <begin position="711"/>
        <end position="741"/>
    </location>
</feature>
<dbReference type="EMBL" id="JAWDGP010006684">
    <property type="protein sequence ID" value="KAK3736868.1"/>
    <property type="molecule type" value="Genomic_DNA"/>
</dbReference>
<feature type="compositionally biased region" description="Basic and acidic residues" evidence="7">
    <location>
        <begin position="606"/>
        <end position="619"/>
    </location>
</feature>
<feature type="compositionally biased region" description="Basic and acidic residues" evidence="7">
    <location>
        <begin position="419"/>
        <end position="428"/>
    </location>
</feature>
<keyword evidence="3" id="KW-0805">Transcription regulation</keyword>
<dbReference type="PANTHER" id="PTHR11988:SF56">
    <property type="entry name" value="TRANSCRIPTION FACTOR CES-2"/>
    <property type="match status" value="1"/>
</dbReference>
<dbReference type="GO" id="GO:0005634">
    <property type="term" value="C:nucleus"/>
    <property type="evidence" value="ECO:0007669"/>
    <property type="project" value="UniProtKB-SubCell"/>
</dbReference>
<protein>
    <recommendedName>
        <fullName evidence="8">BZIP domain-containing protein</fullName>
    </recommendedName>
</protein>
<feature type="compositionally biased region" description="Polar residues" evidence="7">
    <location>
        <begin position="291"/>
        <end position="310"/>
    </location>
</feature>
<evidence type="ECO:0000256" key="5">
    <source>
        <dbReference type="ARBA" id="ARBA00023163"/>
    </source>
</evidence>
<evidence type="ECO:0000256" key="2">
    <source>
        <dbReference type="ARBA" id="ARBA00006079"/>
    </source>
</evidence>
<sequence length="781" mass="85599">MTQTDFETLSQVIKLSQSFTGTHQPTEPTKLDLQNTMTGEADRISQNKVLITPVKRCGLVVLNNRYSNQRCGLVVLNDRLFKSAVMVVEIPTRPQGQSSLGRHRMAMPDRPGGGPGDLTYHRAHPPPWVTAHLGMQHKVSDTWKCAYNTEYPAMAEEGLVDTTTMTNTPSPNNNSNSCNTIISSNRTEESTSPPLSNGKMSPDSRNGTMKLDGGEIKLGGLERGRDLNGLEQKIQELRAEKEAYELKMSSPGNETVKVHQGRRIKEEEAEYRENHTSQDTPLDFSVKRRASSFSGSVTDESRASSSSPSHGTADYRGGSILAVSPSPEPVSMMDGADFVSADGRSTDDIKRCPKIEIGPGHDIIHPQFHQHLHPNFGNHHGQGTPSSESHNKPKMEIKMERDGETMGDPSTHLKSEIVEHHDSSDQHGHRQHAQLSGLSPPGTTSLTPPLLNSLGGLFPGLNPNFLAGKSAMGTFSQMAAAAAFMDPRNVGLNINNNSGGAGNNSNTSSSKKTTRPFKAYPKEALQMPLGGFFGAPGLSPSLLQQGIESGMFAGMNTEDLMTLYNQQLQLLREKQVSSSTPTLPQGRKDSTSPSLSPKLTNGSGNNHHESHLHHPEHSKYRNHQQSRQHSPPHHLTNSNHLYMPMNPSSNNILTSHHHQNNGSTSPSENANHHHSNNTYHAPASTLVSSTSPSPSSSNHNGGSNSRKRPRSLPDEQKDAAYWERRRKNNDAAKRSRDARRAKEDEIALRAALLEQENIKLRVEVASLKTETSRLRCLLYNS</sequence>
<feature type="compositionally biased region" description="Basic residues" evidence="7">
    <location>
        <begin position="620"/>
        <end position="632"/>
    </location>
</feature>
<feature type="compositionally biased region" description="Low complexity" evidence="7">
    <location>
        <begin position="162"/>
        <end position="185"/>
    </location>
</feature>
<evidence type="ECO:0000256" key="3">
    <source>
        <dbReference type="ARBA" id="ARBA00023015"/>
    </source>
</evidence>
<evidence type="ECO:0000313" key="10">
    <source>
        <dbReference type="Proteomes" id="UP001283361"/>
    </source>
</evidence>
<keyword evidence="6" id="KW-0539">Nucleus</keyword>
<comment type="similarity">
    <text evidence="2">Belongs to the bZIP family. NFIL3 subfamily.</text>
</comment>
<evidence type="ECO:0000313" key="9">
    <source>
        <dbReference type="EMBL" id="KAK3736868.1"/>
    </source>
</evidence>
<dbReference type="Pfam" id="PF07716">
    <property type="entry name" value="bZIP_2"/>
    <property type="match status" value="1"/>
</dbReference>
<feature type="compositionally biased region" description="Polar residues" evidence="7">
    <location>
        <begin position="635"/>
        <end position="669"/>
    </location>
</feature>
<evidence type="ECO:0000256" key="7">
    <source>
        <dbReference type="SAM" id="MobiDB-lite"/>
    </source>
</evidence>
<evidence type="ECO:0000256" key="6">
    <source>
        <dbReference type="ARBA" id="ARBA00023242"/>
    </source>
</evidence>
<dbReference type="SUPFAM" id="SSF57959">
    <property type="entry name" value="Leucine zipper domain"/>
    <property type="match status" value="1"/>
</dbReference>
<dbReference type="InterPro" id="IPR046347">
    <property type="entry name" value="bZIP_sf"/>
</dbReference>
<gene>
    <name evidence="9" type="ORF">RRG08_000615</name>
</gene>
<name>A0AAE1CUD8_9GAST</name>
<dbReference type="SMART" id="SM00338">
    <property type="entry name" value="BRLZ"/>
    <property type="match status" value="1"/>
</dbReference>
<dbReference type="InterPro" id="IPR040223">
    <property type="entry name" value="PAR_bZIP"/>
</dbReference>
<dbReference type="FunFam" id="1.20.5.170:FF:000025">
    <property type="entry name" value="nuclear factor interleukin-3-regulated protein-like"/>
    <property type="match status" value="1"/>
</dbReference>
<organism evidence="9 10">
    <name type="scientific">Elysia crispata</name>
    <name type="common">lettuce slug</name>
    <dbReference type="NCBI Taxonomy" id="231223"/>
    <lineage>
        <taxon>Eukaryota</taxon>
        <taxon>Metazoa</taxon>
        <taxon>Spiralia</taxon>
        <taxon>Lophotrochozoa</taxon>
        <taxon>Mollusca</taxon>
        <taxon>Gastropoda</taxon>
        <taxon>Heterobranchia</taxon>
        <taxon>Euthyneura</taxon>
        <taxon>Panpulmonata</taxon>
        <taxon>Sacoglossa</taxon>
        <taxon>Placobranchoidea</taxon>
        <taxon>Plakobranchidae</taxon>
        <taxon>Elysia</taxon>
    </lineage>
</organism>
<accession>A0AAE1CUD8</accession>
<dbReference type="PROSITE" id="PS50217">
    <property type="entry name" value="BZIP"/>
    <property type="match status" value="1"/>
</dbReference>
<comment type="subcellular location">
    <subcellularLocation>
        <location evidence="1">Nucleus</location>
    </subcellularLocation>
</comment>
<feature type="region of interest" description="Disordered" evidence="7">
    <location>
        <begin position="373"/>
        <end position="392"/>
    </location>
</feature>
<dbReference type="Gene3D" id="1.20.5.170">
    <property type="match status" value="1"/>
</dbReference>
<feature type="compositionally biased region" description="Polar residues" evidence="7">
    <location>
        <begin position="190"/>
        <end position="207"/>
    </location>
</feature>
<feature type="region of interest" description="Disordered" evidence="7">
    <location>
        <begin position="574"/>
        <end position="741"/>
    </location>
</feature>
<feature type="region of interest" description="Disordered" evidence="7">
    <location>
        <begin position="245"/>
        <end position="324"/>
    </location>
</feature>
<comment type="caution">
    <text evidence="9">The sequence shown here is derived from an EMBL/GenBank/DDBJ whole genome shotgun (WGS) entry which is preliminary data.</text>
</comment>
<dbReference type="PANTHER" id="PTHR11988">
    <property type="entry name" value="THYROTROPH EMBRYONIC FACTOR RELATED"/>
    <property type="match status" value="1"/>
</dbReference>
<evidence type="ECO:0000256" key="4">
    <source>
        <dbReference type="ARBA" id="ARBA00023125"/>
    </source>
</evidence>
<evidence type="ECO:0000256" key="1">
    <source>
        <dbReference type="ARBA" id="ARBA00004123"/>
    </source>
</evidence>
<dbReference type="Proteomes" id="UP001283361">
    <property type="component" value="Unassembled WGS sequence"/>
</dbReference>
<keyword evidence="4" id="KW-0238">DNA-binding</keyword>
<feature type="region of interest" description="Disordered" evidence="7">
    <location>
        <begin position="419"/>
        <end position="448"/>
    </location>
</feature>
<dbReference type="InterPro" id="IPR004827">
    <property type="entry name" value="bZIP"/>
</dbReference>
<feature type="compositionally biased region" description="Low complexity" evidence="7">
    <location>
        <begin position="495"/>
        <end position="510"/>
    </location>
</feature>